<comment type="caution">
    <text evidence="2">The sequence shown here is derived from an EMBL/GenBank/DDBJ whole genome shotgun (WGS) entry which is preliminary data.</text>
</comment>
<accession>A0A511BSS0</accession>
<dbReference type="Gene3D" id="3.40.109.10">
    <property type="entry name" value="NADH Oxidase"/>
    <property type="match status" value="1"/>
</dbReference>
<reference evidence="2 3" key="1">
    <citation type="submission" date="2019-07" db="EMBL/GenBank/DDBJ databases">
        <title>Whole genome shotgun sequence of Swaminathania salitolerans NBRC 104436.</title>
        <authorList>
            <person name="Hosoyama A."/>
            <person name="Uohara A."/>
            <person name="Ohji S."/>
            <person name="Ichikawa N."/>
        </authorList>
    </citation>
    <scope>NUCLEOTIDE SEQUENCE [LARGE SCALE GENOMIC DNA]</scope>
    <source>
        <strain evidence="2 3">NBRC 104436</strain>
    </source>
</reference>
<dbReference type="InterPro" id="IPR050461">
    <property type="entry name" value="Nitroreductase_HadB/RutE"/>
</dbReference>
<sequence>MSDPSPEQNIPEALDEASLDRLFREARTTRRWSSRPVGTALLASLYDLVKLGPTSGNTTPARFVFLTSDDMKARLRPALSQGNLEPCLSAPVIALVCHDALFFEHLPRLNSEPGLRDWFAADVGLSDETAFRNGTLQGAYLIMAARALGLGVAPFSGFDSFAVEETFLEETGWRINFIVGLGYPEEGPSPPRAMRLGFDEACLVL</sequence>
<evidence type="ECO:0000313" key="2">
    <source>
        <dbReference type="EMBL" id="GEL02654.1"/>
    </source>
</evidence>
<name>A0A511BSS0_9PROT</name>
<dbReference type="InterPro" id="IPR000415">
    <property type="entry name" value="Nitroreductase-like"/>
</dbReference>
<keyword evidence="3" id="KW-1185">Reference proteome</keyword>
<organism evidence="2 3">
    <name type="scientific">Swaminathania salitolerans</name>
    <dbReference type="NCBI Taxonomy" id="182838"/>
    <lineage>
        <taxon>Bacteria</taxon>
        <taxon>Pseudomonadati</taxon>
        <taxon>Pseudomonadota</taxon>
        <taxon>Alphaproteobacteria</taxon>
        <taxon>Acetobacterales</taxon>
        <taxon>Acetobacteraceae</taxon>
        <taxon>Swaminathania</taxon>
    </lineage>
</organism>
<dbReference type="Pfam" id="PF00881">
    <property type="entry name" value="Nitroreductase"/>
    <property type="match status" value="1"/>
</dbReference>
<dbReference type="InterPro" id="IPR029479">
    <property type="entry name" value="Nitroreductase"/>
</dbReference>
<dbReference type="EMBL" id="BJVC01000004">
    <property type="protein sequence ID" value="GEL02654.1"/>
    <property type="molecule type" value="Genomic_DNA"/>
</dbReference>
<evidence type="ECO:0000313" key="3">
    <source>
        <dbReference type="Proteomes" id="UP000321405"/>
    </source>
</evidence>
<dbReference type="AlphaFoldDB" id="A0A511BSS0"/>
<dbReference type="PANTHER" id="PTHR43543:SF1">
    <property type="entry name" value="MALONIC SEMIALDEHYDE REDUCTASE RUTE-RELATED"/>
    <property type="match status" value="1"/>
</dbReference>
<evidence type="ECO:0000259" key="1">
    <source>
        <dbReference type="Pfam" id="PF00881"/>
    </source>
</evidence>
<dbReference type="NCBIfam" id="NF003768">
    <property type="entry name" value="PRK05365.1"/>
    <property type="match status" value="1"/>
</dbReference>
<dbReference type="PANTHER" id="PTHR43543">
    <property type="entry name" value="MALONIC SEMIALDEHYDE REDUCTASE RUTE-RELATED"/>
    <property type="match status" value="1"/>
</dbReference>
<feature type="domain" description="Nitroreductase" evidence="1">
    <location>
        <begin position="25"/>
        <end position="183"/>
    </location>
</feature>
<gene>
    <name evidence="2" type="ORF">SSA02_18170</name>
</gene>
<dbReference type="Proteomes" id="UP000321405">
    <property type="component" value="Unassembled WGS sequence"/>
</dbReference>
<dbReference type="SUPFAM" id="SSF55469">
    <property type="entry name" value="FMN-dependent nitroreductase-like"/>
    <property type="match status" value="1"/>
</dbReference>
<proteinExistence type="predicted"/>
<protein>
    <submittedName>
        <fullName evidence="2">Putative NADH dehydrogenase/NAD(P)H nitroreductase</fullName>
    </submittedName>
</protein>
<dbReference type="GO" id="GO:0016491">
    <property type="term" value="F:oxidoreductase activity"/>
    <property type="evidence" value="ECO:0007669"/>
    <property type="project" value="InterPro"/>
</dbReference>